<dbReference type="PANTHER" id="PTHR20941">
    <property type="entry name" value="FOLATE SYNTHESIS PROTEINS"/>
    <property type="match status" value="1"/>
</dbReference>
<sequence>MGVLNVTPDSFSDGGRFVGLDQALYQAEAMIEAGAAIIDVGGESTRPGALAVSEAEELARVVPVIEALSARFDTLVSVDTSTPLVMLAAASHGAGLINDVRALQRPGALAAAAQTGLAICLMHMQGQPDKMQSQPRYADVVAEVGAFFQHRLSACAEAGIARDRMLLDPGFGFGKTLEHNLQLLNRLDHLAIDQLPLLVGTSRKSMIGAVLNKPVDERLYGSLATVAAAVLKGAWIVRVHDVAPTVDVVRMLNAVRLERSD</sequence>
<dbReference type="NCBIfam" id="TIGR01496">
    <property type="entry name" value="DHPS"/>
    <property type="match status" value="1"/>
</dbReference>
<dbReference type="PANTHER" id="PTHR20941:SF1">
    <property type="entry name" value="FOLIC ACID SYNTHESIS PROTEIN FOL1"/>
    <property type="match status" value="1"/>
</dbReference>
<evidence type="ECO:0000256" key="1">
    <source>
        <dbReference type="ARBA" id="ARBA00000012"/>
    </source>
</evidence>
<dbReference type="EC" id="2.5.1.15" evidence="5"/>
<dbReference type="CDD" id="cd00739">
    <property type="entry name" value="DHPS"/>
    <property type="match status" value="1"/>
</dbReference>
<feature type="domain" description="Pterin-binding" evidence="12">
    <location>
        <begin position="1"/>
        <end position="250"/>
    </location>
</feature>
<evidence type="ECO:0000256" key="10">
    <source>
        <dbReference type="ARBA" id="ARBA00022909"/>
    </source>
</evidence>
<dbReference type="GO" id="GO:0046654">
    <property type="term" value="P:tetrahydrofolate biosynthetic process"/>
    <property type="evidence" value="ECO:0007669"/>
    <property type="project" value="TreeGrafter"/>
</dbReference>
<dbReference type="Pfam" id="PF00809">
    <property type="entry name" value="Pterin_bind"/>
    <property type="match status" value="1"/>
</dbReference>
<reference evidence="13 14" key="1">
    <citation type="journal article" date="2017" name="Environ. Microbiol.">
        <title>Genomic and physiological analyses of 'Reinekea forsetii' reveal a versatile opportunistic lifestyle during spring algae blooms.</title>
        <authorList>
            <person name="Avci B."/>
            <person name="Hahnke R.L."/>
            <person name="Chafee M."/>
            <person name="Fischer T."/>
            <person name="Gruber-Vodicka H."/>
            <person name="Tegetmeyer H.E."/>
            <person name="Harder J."/>
            <person name="Fuchs B.M."/>
            <person name="Amann R.I."/>
            <person name="Teeling H."/>
        </authorList>
    </citation>
    <scope>NUCLEOTIDE SEQUENCE [LARGE SCALE GENOMIC DNA]</scope>
    <source>
        <strain evidence="13 14">Hel1_31_D35</strain>
    </source>
</reference>
<keyword evidence="9" id="KW-0460">Magnesium</keyword>
<evidence type="ECO:0000256" key="3">
    <source>
        <dbReference type="ARBA" id="ARBA00004763"/>
    </source>
</evidence>
<dbReference type="InterPro" id="IPR045031">
    <property type="entry name" value="DHP_synth-like"/>
</dbReference>
<accession>A0A2K8KRW1</accession>
<keyword evidence="14" id="KW-1185">Reference proteome</keyword>
<keyword evidence="7 13" id="KW-0808">Transferase</keyword>
<evidence type="ECO:0000259" key="12">
    <source>
        <dbReference type="PROSITE" id="PS50972"/>
    </source>
</evidence>
<dbReference type="OrthoDB" id="9811744at2"/>
<evidence type="ECO:0000256" key="7">
    <source>
        <dbReference type="ARBA" id="ARBA00022679"/>
    </source>
</evidence>
<evidence type="ECO:0000256" key="9">
    <source>
        <dbReference type="ARBA" id="ARBA00022842"/>
    </source>
</evidence>
<dbReference type="GO" id="GO:0046872">
    <property type="term" value="F:metal ion binding"/>
    <property type="evidence" value="ECO:0007669"/>
    <property type="project" value="UniProtKB-KW"/>
</dbReference>
<evidence type="ECO:0000256" key="2">
    <source>
        <dbReference type="ARBA" id="ARBA00001946"/>
    </source>
</evidence>
<evidence type="ECO:0000256" key="4">
    <source>
        <dbReference type="ARBA" id="ARBA00009503"/>
    </source>
</evidence>
<dbReference type="FunFam" id="3.20.20.20:FF:000006">
    <property type="entry name" value="Dihydropteroate synthase"/>
    <property type="match status" value="1"/>
</dbReference>
<dbReference type="InterPro" id="IPR006390">
    <property type="entry name" value="DHP_synth_dom"/>
</dbReference>
<comment type="similarity">
    <text evidence="4">Belongs to the DHPS family.</text>
</comment>
<organism evidence="13 14">
    <name type="scientific">Reinekea forsetii</name>
    <dbReference type="NCBI Taxonomy" id="1336806"/>
    <lineage>
        <taxon>Bacteria</taxon>
        <taxon>Pseudomonadati</taxon>
        <taxon>Pseudomonadota</taxon>
        <taxon>Gammaproteobacteria</taxon>
        <taxon>Oceanospirillales</taxon>
        <taxon>Saccharospirillaceae</taxon>
        <taxon>Reinekea</taxon>
    </lineage>
</organism>
<proteinExistence type="inferred from homology"/>
<dbReference type="AlphaFoldDB" id="A0A2K8KRW1"/>
<evidence type="ECO:0000256" key="8">
    <source>
        <dbReference type="ARBA" id="ARBA00022723"/>
    </source>
</evidence>
<comment type="cofactor">
    <cofactor evidence="2">
        <name>Mg(2+)</name>
        <dbReference type="ChEBI" id="CHEBI:18420"/>
    </cofactor>
</comment>
<comment type="catalytic activity">
    <reaction evidence="1">
        <text>(7,8-dihydropterin-6-yl)methyl diphosphate + 4-aminobenzoate = 7,8-dihydropteroate + diphosphate</text>
        <dbReference type="Rhea" id="RHEA:19949"/>
        <dbReference type="ChEBI" id="CHEBI:17836"/>
        <dbReference type="ChEBI" id="CHEBI:17839"/>
        <dbReference type="ChEBI" id="CHEBI:33019"/>
        <dbReference type="ChEBI" id="CHEBI:72950"/>
        <dbReference type="EC" id="2.5.1.15"/>
    </reaction>
</comment>
<dbReference type="KEGG" id="rfo:REIFOR_00474"/>
<evidence type="ECO:0000256" key="11">
    <source>
        <dbReference type="ARBA" id="ARBA00030193"/>
    </source>
</evidence>
<dbReference type="InterPro" id="IPR011005">
    <property type="entry name" value="Dihydropteroate_synth-like_sf"/>
</dbReference>
<dbReference type="GO" id="GO:0005829">
    <property type="term" value="C:cytosol"/>
    <property type="evidence" value="ECO:0007669"/>
    <property type="project" value="TreeGrafter"/>
</dbReference>
<dbReference type="RefSeq" id="WP_100258672.1">
    <property type="nucleotide sequence ID" value="NZ_CP011797.1"/>
</dbReference>
<comment type="pathway">
    <text evidence="3">Cofactor biosynthesis; tetrahydrofolate biosynthesis; 7,8-dihydrofolate from 2-amino-4-hydroxy-6-hydroxymethyl-7,8-dihydropteridine diphosphate and 4-aminobenzoate: step 1/2.</text>
</comment>
<dbReference type="InterPro" id="IPR000489">
    <property type="entry name" value="Pterin-binding_dom"/>
</dbReference>
<dbReference type="Gene3D" id="3.20.20.20">
    <property type="entry name" value="Dihydropteroate synthase-like"/>
    <property type="match status" value="1"/>
</dbReference>
<dbReference type="Proteomes" id="UP000229757">
    <property type="component" value="Chromosome"/>
</dbReference>
<keyword evidence="10" id="KW-0289">Folate biosynthesis</keyword>
<gene>
    <name evidence="13" type="ORF">REIFOR_00474</name>
</gene>
<dbReference type="GO" id="GO:0046656">
    <property type="term" value="P:folic acid biosynthetic process"/>
    <property type="evidence" value="ECO:0007669"/>
    <property type="project" value="UniProtKB-KW"/>
</dbReference>
<dbReference type="EMBL" id="CP011797">
    <property type="protein sequence ID" value="ATX75646.1"/>
    <property type="molecule type" value="Genomic_DNA"/>
</dbReference>
<evidence type="ECO:0000313" key="14">
    <source>
        <dbReference type="Proteomes" id="UP000229757"/>
    </source>
</evidence>
<dbReference type="PROSITE" id="PS00793">
    <property type="entry name" value="DHPS_2"/>
    <property type="match status" value="1"/>
</dbReference>
<name>A0A2K8KRW1_9GAMM</name>
<evidence type="ECO:0000256" key="5">
    <source>
        <dbReference type="ARBA" id="ARBA00012458"/>
    </source>
</evidence>
<keyword evidence="8" id="KW-0479">Metal-binding</keyword>
<dbReference type="SUPFAM" id="SSF51717">
    <property type="entry name" value="Dihydropteroate synthetase-like"/>
    <property type="match status" value="1"/>
</dbReference>
<evidence type="ECO:0000256" key="6">
    <source>
        <dbReference type="ARBA" id="ARBA00016919"/>
    </source>
</evidence>
<protein>
    <recommendedName>
        <fullName evidence="6">Dihydropteroate synthase</fullName>
        <ecNumber evidence="5">2.5.1.15</ecNumber>
    </recommendedName>
    <alternativeName>
        <fullName evidence="11">Dihydropteroate pyrophosphorylase</fullName>
    </alternativeName>
</protein>
<evidence type="ECO:0000313" key="13">
    <source>
        <dbReference type="EMBL" id="ATX75646.1"/>
    </source>
</evidence>
<dbReference type="GO" id="GO:0004156">
    <property type="term" value="F:dihydropteroate synthase activity"/>
    <property type="evidence" value="ECO:0007669"/>
    <property type="project" value="UniProtKB-EC"/>
</dbReference>
<dbReference type="PROSITE" id="PS50972">
    <property type="entry name" value="PTERIN_BINDING"/>
    <property type="match status" value="1"/>
</dbReference>